<dbReference type="Proteomes" id="UP000732193">
    <property type="component" value="Unassembled WGS sequence"/>
</dbReference>
<dbReference type="PROSITE" id="PS50056">
    <property type="entry name" value="TYR_PHOSPHATASE_2"/>
    <property type="match status" value="1"/>
</dbReference>
<dbReference type="Pfam" id="PF22785">
    <property type="entry name" value="Tc-R-P"/>
    <property type="match status" value="1"/>
</dbReference>
<proteinExistence type="predicted"/>
<evidence type="ECO:0000259" key="1">
    <source>
        <dbReference type="PROSITE" id="PS50056"/>
    </source>
</evidence>
<sequence>MAAWCFSVPVSGPGSLWIMPCPTAEQLAELRASGVDCVLSMLPTAEASDLGMENEEALCASLGMTFLSHPIPDFALPDPQKFNGLIADLKAQLADGRSIAIHCRAGIGRSGMAAACTLVGMGQTAQTAIAMVSGARGVSIPDTVEQGEFIASFAQGMNKGTNLSC</sequence>
<dbReference type="RefSeq" id="WP_203242194.1">
    <property type="nucleotide sequence ID" value="NZ_JAFBRH010000002.1"/>
</dbReference>
<keyword evidence="3" id="KW-1185">Reference proteome</keyword>
<name>A0AAE3B6E8_9RHOB</name>
<feature type="domain" description="Tyrosine specific protein phosphatases" evidence="1">
    <location>
        <begin position="80"/>
        <end position="136"/>
    </location>
</feature>
<dbReference type="FunFam" id="3.90.190.10:FF:000157">
    <property type="entry name" value="Protein-tyrosine phosphatase"/>
    <property type="match status" value="1"/>
</dbReference>
<dbReference type="InterPro" id="IPR050561">
    <property type="entry name" value="PTP"/>
</dbReference>
<comment type="caution">
    <text evidence="2">The sequence shown here is derived from an EMBL/GenBank/DDBJ whole genome shotgun (WGS) entry which is preliminary data.</text>
</comment>
<dbReference type="InterPro" id="IPR016130">
    <property type="entry name" value="Tyr_Pase_AS"/>
</dbReference>
<evidence type="ECO:0000313" key="3">
    <source>
        <dbReference type="Proteomes" id="UP000732193"/>
    </source>
</evidence>
<dbReference type="Gene3D" id="3.90.190.10">
    <property type="entry name" value="Protein tyrosine phosphatase superfamily"/>
    <property type="match status" value="1"/>
</dbReference>
<organism evidence="2 3">
    <name type="scientific">Sulfitobacter geojensis</name>
    <dbReference type="NCBI Taxonomy" id="1342299"/>
    <lineage>
        <taxon>Bacteria</taxon>
        <taxon>Pseudomonadati</taxon>
        <taxon>Pseudomonadota</taxon>
        <taxon>Alphaproteobacteria</taxon>
        <taxon>Rhodobacterales</taxon>
        <taxon>Roseobacteraceae</taxon>
        <taxon>Sulfitobacter</taxon>
    </lineage>
</organism>
<accession>A0AAE3B6E8</accession>
<dbReference type="PANTHER" id="PTHR23339">
    <property type="entry name" value="TYROSINE SPECIFIC PROTEIN PHOSPHATASE AND DUAL SPECIFICITY PROTEIN PHOSPHATASE"/>
    <property type="match status" value="1"/>
</dbReference>
<evidence type="ECO:0000313" key="2">
    <source>
        <dbReference type="EMBL" id="MBM1713954.1"/>
    </source>
</evidence>
<dbReference type="InterPro" id="IPR029021">
    <property type="entry name" value="Prot-tyrosine_phosphatase-like"/>
</dbReference>
<protein>
    <submittedName>
        <fullName evidence="2">Dual specificity protein phosphatase family protein</fullName>
    </submittedName>
</protein>
<dbReference type="PROSITE" id="PS00383">
    <property type="entry name" value="TYR_PHOSPHATASE_1"/>
    <property type="match status" value="1"/>
</dbReference>
<reference evidence="2 3" key="1">
    <citation type="submission" date="2021-01" db="EMBL/GenBank/DDBJ databases">
        <title>Diatom-associated Roseobacters Show Island Model of Population Structure.</title>
        <authorList>
            <person name="Qu L."/>
            <person name="Feng X."/>
            <person name="Chen Y."/>
            <person name="Li L."/>
            <person name="Wang X."/>
            <person name="Hu Z."/>
            <person name="Wang H."/>
            <person name="Luo H."/>
        </authorList>
    </citation>
    <scope>NUCLEOTIDE SEQUENCE [LARGE SCALE GENOMIC DNA]</scope>
    <source>
        <strain evidence="2 3">TR60-84</strain>
    </source>
</reference>
<gene>
    <name evidence="2" type="ORF">JQV55_10300</name>
</gene>
<dbReference type="SUPFAM" id="SSF52799">
    <property type="entry name" value="(Phosphotyrosine protein) phosphatases II"/>
    <property type="match status" value="1"/>
</dbReference>
<dbReference type="AlphaFoldDB" id="A0AAE3B6E8"/>
<dbReference type="InterPro" id="IPR000387">
    <property type="entry name" value="Tyr_Pase_dom"/>
</dbReference>
<dbReference type="EMBL" id="JAFBRM010000002">
    <property type="protein sequence ID" value="MBM1713954.1"/>
    <property type="molecule type" value="Genomic_DNA"/>
</dbReference>